<evidence type="ECO:0000313" key="4">
    <source>
        <dbReference type="EMBL" id="WND02632.1"/>
    </source>
</evidence>
<evidence type="ECO:0000256" key="2">
    <source>
        <dbReference type="HAMAP-Rule" id="MF_01212"/>
    </source>
</evidence>
<accession>A0AA52H9L1</accession>
<dbReference type="EMBL" id="CP123872">
    <property type="protein sequence ID" value="WND02632.1"/>
    <property type="molecule type" value="Genomic_DNA"/>
</dbReference>
<proteinExistence type="inferred from homology"/>
<dbReference type="PANTHER" id="PTHR11373:SF43">
    <property type="entry name" value="DEOXYGUANOSINETRIPHOSPHATE TRIPHOSPHOHYDROLASE-LIKE PROTEIN"/>
    <property type="match status" value="1"/>
</dbReference>
<gene>
    <name evidence="4" type="ORF">QGN29_13855</name>
</gene>
<keyword evidence="5" id="KW-1185">Reference proteome</keyword>
<dbReference type="NCBIfam" id="TIGR01353">
    <property type="entry name" value="dGTP_triPase"/>
    <property type="match status" value="1"/>
</dbReference>
<evidence type="ECO:0000313" key="5">
    <source>
        <dbReference type="Proteomes" id="UP001268683"/>
    </source>
</evidence>
<dbReference type="RefSeq" id="WP_310798468.1">
    <property type="nucleotide sequence ID" value="NZ_CP123872.1"/>
</dbReference>
<dbReference type="InterPro" id="IPR023023">
    <property type="entry name" value="dNTPase_2"/>
</dbReference>
<dbReference type="InterPro" id="IPR006674">
    <property type="entry name" value="HD_domain"/>
</dbReference>
<dbReference type="Pfam" id="PF01966">
    <property type="entry name" value="HD"/>
    <property type="match status" value="1"/>
</dbReference>
<protein>
    <recommendedName>
        <fullName evidence="2">Deoxyguanosinetriphosphate triphosphohydrolase-like protein</fullName>
    </recommendedName>
</protein>
<dbReference type="NCBIfam" id="NF002328">
    <property type="entry name" value="PRK01286.1-3"/>
    <property type="match status" value="1"/>
</dbReference>
<dbReference type="InterPro" id="IPR003607">
    <property type="entry name" value="HD/PDEase_dom"/>
</dbReference>
<dbReference type="GO" id="GO:0008832">
    <property type="term" value="F:dGTPase activity"/>
    <property type="evidence" value="ECO:0007669"/>
    <property type="project" value="TreeGrafter"/>
</dbReference>
<name>A0AA52H9L1_9PROT</name>
<dbReference type="InterPro" id="IPR006261">
    <property type="entry name" value="dGTPase"/>
</dbReference>
<dbReference type="HAMAP" id="MF_01212">
    <property type="entry name" value="dGTPase_type2"/>
    <property type="match status" value="1"/>
</dbReference>
<evidence type="ECO:0000259" key="3">
    <source>
        <dbReference type="PROSITE" id="PS51831"/>
    </source>
</evidence>
<dbReference type="Gene3D" id="1.10.3210.10">
    <property type="entry name" value="Hypothetical protein af1432"/>
    <property type="match status" value="1"/>
</dbReference>
<dbReference type="PROSITE" id="PS51831">
    <property type="entry name" value="HD"/>
    <property type="match status" value="1"/>
</dbReference>
<dbReference type="SMART" id="SM00471">
    <property type="entry name" value="HDc"/>
    <property type="match status" value="1"/>
</dbReference>
<dbReference type="GO" id="GO:0006203">
    <property type="term" value="P:dGTP catabolic process"/>
    <property type="evidence" value="ECO:0007669"/>
    <property type="project" value="TreeGrafter"/>
</dbReference>
<dbReference type="KEGG" id="tmk:QGN29_13855"/>
<dbReference type="AlphaFoldDB" id="A0AA52H9L1"/>
<keyword evidence="1 2" id="KW-0378">Hydrolase</keyword>
<feature type="domain" description="HD" evidence="3">
    <location>
        <begin position="77"/>
        <end position="223"/>
    </location>
</feature>
<dbReference type="InterPro" id="IPR026875">
    <property type="entry name" value="PHydrolase_assoc_dom"/>
</dbReference>
<dbReference type="PANTHER" id="PTHR11373">
    <property type="entry name" value="DEOXYNUCLEOSIDE TRIPHOSPHATE TRIPHOSPHOHYDROLASE"/>
    <property type="match status" value="1"/>
</dbReference>
<dbReference type="CDD" id="cd00077">
    <property type="entry name" value="HDc"/>
    <property type="match status" value="1"/>
</dbReference>
<evidence type="ECO:0000256" key="1">
    <source>
        <dbReference type="ARBA" id="ARBA00022801"/>
    </source>
</evidence>
<comment type="similarity">
    <text evidence="2">Belongs to the dGTPase family. Type 2 subfamily.</text>
</comment>
<dbReference type="InterPro" id="IPR050135">
    <property type="entry name" value="dGTPase-like"/>
</dbReference>
<organism evidence="4 5">
    <name type="scientific">Temperatibacter marinus</name>
    <dbReference type="NCBI Taxonomy" id="1456591"/>
    <lineage>
        <taxon>Bacteria</taxon>
        <taxon>Pseudomonadati</taxon>
        <taxon>Pseudomonadota</taxon>
        <taxon>Alphaproteobacteria</taxon>
        <taxon>Kordiimonadales</taxon>
        <taxon>Temperatibacteraceae</taxon>
        <taxon>Temperatibacter</taxon>
    </lineage>
</organism>
<dbReference type="SUPFAM" id="SSF109604">
    <property type="entry name" value="HD-domain/PDEase-like"/>
    <property type="match status" value="1"/>
</dbReference>
<dbReference type="NCBIfam" id="NF002326">
    <property type="entry name" value="PRK01286.1-1"/>
    <property type="match status" value="1"/>
</dbReference>
<dbReference type="Pfam" id="PF13286">
    <property type="entry name" value="HD_assoc"/>
    <property type="match status" value="1"/>
</dbReference>
<reference evidence="4" key="1">
    <citation type="submission" date="2023-04" db="EMBL/GenBank/DDBJ databases">
        <title>Complete genome sequence of Temperatibacter marinus.</title>
        <authorList>
            <person name="Rong J.-C."/>
            <person name="Yi M.-L."/>
            <person name="Zhao Q."/>
        </authorList>
    </citation>
    <scope>NUCLEOTIDE SEQUENCE</scope>
    <source>
        <strain evidence="4">NBRC 110045</strain>
    </source>
</reference>
<sequence length="408" mass="46549">MTDEKVDFNEISYEDILAPYACTGAHSRGRLKAEPEVASRSCYQRDRDRIIHSSAFRRLKHKTQVFVYHEGDHFRTRLTHSLEVAQISRSICRSLHLNEDLGEALALAHDLGHPPFGHAGEAVINDCMKNYGGFDHNAQAIRLVTRLEQRYAAFEGLNLTWETLEGMAKHNGPLIDGPMKGTKEISDLPFGVSDYVQEHDLLLHTYPAAEAQIAALADDIAYSSHDLDDGLRADLFDVDELKSIPIVAQLIDEVRWTYKEASKTVFIHELVRRLINRLVNDLMIETRRRLGELNPQRPDDIRFAGKPIVAFSPEMQKAVVSLKKFLKNRMYNHYLVNRMASKAKRVVSDLFELYISEPECLPTEWSDRATRPNTAETARVVADFIAGMTDRYAFREHAKLFDLSRVTL</sequence>
<dbReference type="Proteomes" id="UP001268683">
    <property type="component" value="Chromosome"/>
</dbReference>